<dbReference type="PANTHER" id="PTHR38033:SF1">
    <property type="entry name" value="DOTU FAMILY TYPE IV_VI SECRETION SYSTEM PROTEIN"/>
    <property type="match status" value="1"/>
</dbReference>
<comment type="caution">
    <text evidence="3">The sequence shown here is derived from an EMBL/GenBank/DDBJ whole genome shotgun (WGS) entry which is preliminary data.</text>
</comment>
<keyword evidence="1" id="KW-0472">Membrane</keyword>
<accession>A0A643FKD1</accession>
<sequence>MSTAPSLFAQPASSGAATVPTAVASEPRSLMDLFYPGFYMVFLLKNGQLPSQAGPFRERVKELLLQVDRGAKRLGLDSADVYQAKFAFCGLLDEILLTSSGAVREDWMLNPLQLELFGEHMAGERFFERLEELRREGAVRLQALEVFHMCLLLGFQGKYALEGTEKLGYLTARVGDEILHLQGRRSAFAPHWAPPDQVQHKLRSEVPLWVMGSVFALLGLVAFLGLRHQLHSGTEASLARYVDVVKLAPQSAWFTLTLP</sequence>
<dbReference type="NCBIfam" id="TIGR03349">
    <property type="entry name" value="IV_VI_DotU"/>
    <property type="match status" value="1"/>
</dbReference>
<organism evidence="3 4">
    <name type="scientific">Ideonella dechloratans</name>
    <dbReference type="NCBI Taxonomy" id="36863"/>
    <lineage>
        <taxon>Bacteria</taxon>
        <taxon>Pseudomonadati</taxon>
        <taxon>Pseudomonadota</taxon>
        <taxon>Betaproteobacteria</taxon>
        <taxon>Burkholderiales</taxon>
        <taxon>Sphaerotilaceae</taxon>
        <taxon>Ideonella</taxon>
    </lineage>
</organism>
<dbReference type="Gene3D" id="1.25.40.590">
    <property type="entry name" value="Type IV / VI secretion system, DotU"/>
    <property type="match status" value="1"/>
</dbReference>
<protein>
    <submittedName>
        <fullName evidence="3">DotU family type IV/VI secretion system protein</fullName>
    </submittedName>
</protein>
<dbReference type="EMBL" id="VZPB01000001">
    <property type="protein sequence ID" value="KAB0585385.1"/>
    <property type="molecule type" value="Genomic_DNA"/>
</dbReference>
<dbReference type="RefSeq" id="WP_151121959.1">
    <property type="nucleotide sequence ID" value="NZ_CP088081.1"/>
</dbReference>
<reference evidence="3 4" key="1">
    <citation type="submission" date="2019-09" db="EMBL/GenBank/DDBJ databases">
        <title>Draft genome sequences of 48 bacterial type strains from the CCUG.</title>
        <authorList>
            <person name="Tunovic T."/>
            <person name="Pineiro-Iglesias B."/>
            <person name="Unosson C."/>
            <person name="Inganas E."/>
            <person name="Ohlen M."/>
            <person name="Cardew S."/>
            <person name="Jensie-Markopoulos S."/>
            <person name="Salva-Serra F."/>
            <person name="Jaen-Luchoro D."/>
            <person name="Karlsson R."/>
            <person name="Svensson-Stadler L."/>
            <person name="Chun J."/>
            <person name="Moore E."/>
        </authorList>
    </citation>
    <scope>NUCLEOTIDE SEQUENCE [LARGE SCALE GENOMIC DNA]</scope>
    <source>
        <strain evidence="3 4">CCUG 30977</strain>
    </source>
</reference>
<dbReference type="OrthoDB" id="345640at2"/>
<dbReference type="Proteomes" id="UP000430120">
    <property type="component" value="Unassembled WGS sequence"/>
</dbReference>
<proteinExistence type="predicted"/>
<dbReference type="PANTHER" id="PTHR38033">
    <property type="entry name" value="MEMBRANE PROTEIN-RELATED"/>
    <property type="match status" value="1"/>
</dbReference>
<evidence type="ECO:0000313" key="3">
    <source>
        <dbReference type="EMBL" id="KAB0585385.1"/>
    </source>
</evidence>
<feature type="transmembrane region" description="Helical" evidence="1">
    <location>
        <begin position="206"/>
        <end position="226"/>
    </location>
</feature>
<feature type="domain" description="Type IV / VI secretion system DotU" evidence="2">
    <location>
        <begin position="30"/>
        <end position="228"/>
    </location>
</feature>
<gene>
    <name evidence="3" type="ORF">F7Q92_00360</name>
</gene>
<evidence type="ECO:0000259" key="2">
    <source>
        <dbReference type="Pfam" id="PF09850"/>
    </source>
</evidence>
<dbReference type="InterPro" id="IPR017732">
    <property type="entry name" value="T4/T6SS_DotU"/>
</dbReference>
<evidence type="ECO:0000256" key="1">
    <source>
        <dbReference type="SAM" id="Phobius"/>
    </source>
</evidence>
<evidence type="ECO:0000313" key="4">
    <source>
        <dbReference type="Proteomes" id="UP000430120"/>
    </source>
</evidence>
<dbReference type="AlphaFoldDB" id="A0A643FKD1"/>
<keyword evidence="4" id="KW-1185">Reference proteome</keyword>
<keyword evidence="1" id="KW-1133">Transmembrane helix</keyword>
<dbReference type="InterPro" id="IPR038522">
    <property type="entry name" value="T4/T6SS_DotU_sf"/>
</dbReference>
<dbReference type="Pfam" id="PF09850">
    <property type="entry name" value="DotU"/>
    <property type="match status" value="1"/>
</dbReference>
<keyword evidence="1" id="KW-0812">Transmembrane</keyword>
<name>A0A643FKD1_IDEDE</name>